<name>A0A8J6PG60_9FIRM</name>
<dbReference type="AlphaFoldDB" id="A0A8J6PG60"/>
<evidence type="ECO:0000313" key="1">
    <source>
        <dbReference type="EMBL" id="MBC8611342.1"/>
    </source>
</evidence>
<dbReference type="Proteomes" id="UP000632659">
    <property type="component" value="Unassembled WGS sequence"/>
</dbReference>
<evidence type="ECO:0000313" key="2">
    <source>
        <dbReference type="Proteomes" id="UP000632659"/>
    </source>
</evidence>
<dbReference type="EMBL" id="JACRTL010000005">
    <property type="protein sequence ID" value="MBC8611342.1"/>
    <property type="molecule type" value="Genomic_DNA"/>
</dbReference>
<accession>A0A8J6PG60</accession>
<organism evidence="1 2">
    <name type="scientific">Massiliimalia timonensis</name>
    <dbReference type="NCBI Taxonomy" id="1987501"/>
    <lineage>
        <taxon>Bacteria</taxon>
        <taxon>Bacillati</taxon>
        <taxon>Bacillota</taxon>
        <taxon>Clostridia</taxon>
        <taxon>Eubacteriales</taxon>
        <taxon>Oscillospiraceae</taxon>
        <taxon>Massiliimalia</taxon>
    </lineage>
</organism>
<keyword evidence="2" id="KW-1185">Reference proteome</keyword>
<reference evidence="1" key="1">
    <citation type="submission" date="2020-08" db="EMBL/GenBank/DDBJ databases">
        <title>Genome public.</title>
        <authorList>
            <person name="Liu C."/>
            <person name="Sun Q."/>
        </authorList>
    </citation>
    <scope>NUCLEOTIDE SEQUENCE</scope>
    <source>
        <strain evidence="1">NSJ-15</strain>
    </source>
</reference>
<proteinExistence type="predicted"/>
<dbReference type="InterPro" id="IPR009711">
    <property type="entry name" value="UPF0473"/>
</dbReference>
<gene>
    <name evidence="1" type="ORF">H8702_09525</name>
</gene>
<dbReference type="Pfam" id="PF06949">
    <property type="entry name" value="DUF1292"/>
    <property type="match status" value="1"/>
</dbReference>
<comment type="caution">
    <text evidence="1">The sequence shown here is derived from an EMBL/GenBank/DDBJ whole genome shotgun (WGS) entry which is preliminary data.</text>
</comment>
<sequence>MNDELNPKDLPTYLTLVDEDGVQTEFELLASLEEDGVEYRALAPHYEDPAQALEADGQFVVLRVEIDENGEEMLVSIDDDKEYERIGDLFLNLFDEEMDWE</sequence>
<protein>
    <submittedName>
        <fullName evidence="1">DUF1292 domain-containing protein</fullName>
    </submittedName>
</protein>
<dbReference type="OrthoDB" id="2056794at2"/>
<dbReference type="RefSeq" id="WP_093989305.1">
    <property type="nucleotide sequence ID" value="NZ_FYDD01000004.1"/>
</dbReference>